<protein>
    <submittedName>
        <fullName evidence="5">3-ketoacyl-ACP reductase</fullName>
    </submittedName>
</protein>
<name>A0A1Y0C9N2_9MYCO</name>
<keyword evidence="2" id="KW-0560">Oxidoreductase</keyword>
<keyword evidence="6" id="KW-1185">Reference proteome</keyword>
<evidence type="ECO:0000313" key="5">
    <source>
        <dbReference type="EMBL" id="ART71822.1"/>
    </source>
</evidence>
<dbReference type="GO" id="GO:0016491">
    <property type="term" value="F:oxidoreductase activity"/>
    <property type="evidence" value="ECO:0007669"/>
    <property type="project" value="UniProtKB-KW"/>
</dbReference>
<dbReference type="CDD" id="cd05233">
    <property type="entry name" value="SDR_c"/>
    <property type="match status" value="1"/>
</dbReference>
<proteinExistence type="inferred from homology"/>
<dbReference type="InterPro" id="IPR020904">
    <property type="entry name" value="Sc_DH/Rdtase_CS"/>
</dbReference>
<dbReference type="PROSITE" id="PS00061">
    <property type="entry name" value="ADH_SHORT"/>
    <property type="match status" value="1"/>
</dbReference>
<dbReference type="OrthoDB" id="5173603at2"/>
<dbReference type="InterPro" id="IPR036291">
    <property type="entry name" value="NAD(P)-bd_dom_sf"/>
</dbReference>
<organism evidence="5 6">
    <name type="scientific">Mycobacterium dioxanotrophicus</name>
    <dbReference type="NCBI Taxonomy" id="482462"/>
    <lineage>
        <taxon>Bacteria</taxon>
        <taxon>Bacillati</taxon>
        <taxon>Actinomycetota</taxon>
        <taxon>Actinomycetes</taxon>
        <taxon>Mycobacteriales</taxon>
        <taxon>Mycobacteriaceae</taxon>
        <taxon>Mycobacterium</taxon>
    </lineage>
</organism>
<accession>A0A1Y0C9N2</accession>
<dbReference type="AlphaFoldDB" id="A0A1Y0C9N2"/>
<dbReference type="PRINTS" id="PR00081">
    <property type="entry name" value="GDHRDH"/>
</dbReference>
<gene>
    <name evidence="5" type="ORF">BTO20_27700</name>
</gene>
<dbReference type="EMBL" id="CP020809">
    <property type="protein sequence ID" value="ART71822.1"/>
    <property type="molecule type" value="Genomic_DNA"/>
</dbReference>
<dbReference type="Pfam" id="PF00106">
    <property type="entry name" value="adh_short"/>
    <property type="match status" value="1"/>
</dbReference>
<dbReference type="Proteomes" id="UP000195331">
    <property type="component" value="Chromosome"/>
</dbReference>
<dbReference type="InterPro" id="IPR023985">
    <property type="entry name" value="SDR_subfam_1"/>
</dbReference>
<evidence type="ECO:0000256" key="2">
    <source>
        <dbReference type="ARBA" id="ARBA00023002"/>
    </source>
</evidence>
<dbReference type="KEGG" id="mdx:BTO20_27700"/>
<dbReference type="Gene3D" id="3.40.50.720">
    <property type="entry name" value="NAD(P)-binding Rossmann-like Domain"/>
    <property type="match status" value="1"/>
</dbReference>
<reference evidence="5 6" key="1">
    <citation type="submission" date="2017-04" db="EMBL/GenBank/DDBJ databases">
        <title>Whole Genome Sequence of 1,4-Dioxane Degrading Bacterium Mycobacterium dioxanotrophicus PH-06.</title>
        <authorList>
            <person name="He Y."/>
        </authorList>
    </citation>
    <scope>NUCLEOTIDE SEQUENCE [LARGE SCALE GENOMIC DNA]</scope>
    <source>
        <strain evidence="5 6">PH-06</strain>
    </source>
</reference>
<evidence type="ECO:0000256" key="1">
    <source>
        <dbReference type="ARBA" id="ARBA00006484"/>
    </source>
</evidence>
<evidence type="ECO:0000256" key="3">
    <source>
        <dbReference type="ARBA" id="ARBA00023027"/>
    </source>
</evidence>
<evidence type="ECO:0000313" key="6">
    <source>
        <dbReference type="Proteomes" id="UP000195331"/>
    </source>
</evidence>
<evidence type="ECO:0000256" key="4">
    <source>
        <dbReference type="RuleBase" id="RU000363"/>
    </source>
</evidence>
<dbReference type="PRINTS" id="PR00080">
    <property type="entry name" value="SDRFAMILY"/>
</dbReference>
<dbReference type="RefSeq" id="WP_087079183.1">
    <property type="nucleotide sequence ID" value="NZ_CP020809.1"/>
</dbReference>
<dbReference type="FunFam" id="3.40.50.720:FF:000084">
    <property type="entry name" value="Short-chain dehydrogenase reductase"/>
    <property type="match status" value="1"/>
</dbReference>
<keyword evidence="3" id="KW-0520">NAD</keyword>
<dbReference type="PANTHER" id="PTHR24321">
    <property type="entry name" value="DEHYDROGENASES, SHORT CHAIN"/>
    <property type="match status" value="1"/>
</dbReference>
<dbReference type="SUPFAM" id="SSF51735">
    <property type="entry name" value="NAD(P)-binding Rossmann-fold domains"/>
    <property type="match status" value="1"/>
</dbReference>
<comment type="similarity">
    <text evidence="1 4">Belongs to the short-chain dehydrogenases/reductases (SDR) family.</text>
</comment>
<dbReference type="NCBIfam" id="TIGR03971">
    <property type="entry name" value="SDR_subfam_1"/>
    <property type="match status" value="1"/>
</dbReference>
<dbReference type="PANTHER" id="PTHR24321:SF8">
    <property type="entry name" value="ESTRADIOL 17-BETA-DEHYDROGENASE 8-RELATED"/>
    <property type="match status" value="1"/>
</dbReference>
<dbReference type="InterPro" id="IPR002347">
    <property type="entry name" value="SDR_fam"/>
</dbReference>
<dbReference type="NCBIfam" id="NF009467">
    <property type="entry name" value="PRK12826.1-3"/>
    <property type="match status" value="1"/>
</dbReference>
<sequence length="277" mass="29900">MGQLDGQVAFITGVARGQGRSHALTLAREGADIIGLDLCAKPSTTAYAGATHEDLQETIRLVKETGRQIVAEVADTRDYEQVEAVFKRGIEQFGRVDIVLPNAGICSGAKTWEITPDAWREMVEINLNGVFHTVKAAIPTMIAAGRGGSIVFTGSTEAIKGAENISSYAASKHGVTGLMTSLARELGQYNIRVNSVNPTCVDTHMINNDFVYGLFRPDLDKPTREDVIDTFAGTHILPVPWIQPQDVSNAILYLVTEPGRYITATPLVIDAGFIVKS</sequence>